<protein>
    <submittedName>
        <fullName evidence="1">36644_t:CDS:1</fullName>
    </submittedName>
</protein>
<reference evidence="1 2" key="1">
    <citation type="submission" date="2021-06" db="EMBL/GenBank/DDBJ databases">
        <authorList>
            <person name="Kallberg Y."/>
            <person name="Tangrot J."/>
            <person name="Rosling A."/>
        </authorList>
    </citation>
    <scope>NUCLEOTIDE SEQUENCE [LARGE SCALE GENOMIC DNA]</scope>
    <source>
        <strain evidence="1 2">120-4 pot B 10/14</strain>
    </source>
</reference>
<proteinExistence type="predicted"/>
<evidence type="ECO:0000313" key="1">
    <source>
        <dbReference type="EMBL" id="CAG8857099.1"/>
    </source>
</evidence>
<keyword evidence="2" id="KW-1185">Reference proteome</keyword>
<comment type="caution">
    <text evidence="1">The sequence shown here is derived from an EMBL/GenBank/DDBJ whole genome shotgun (WGS) entry which is preliminary data.</text>
</comment>
<organism evidence="1 2">
    <name type="scientific">Gigaspora margarita</name>
    <dbReference type="NCBI Taxonomy" id="4874"/>
    <lineage>
        <taxon>Eukaryota</taxon>
        <taxon>Fungi</taxon>
        <taxon>Fungi incertae sedis</taxon>
        <taxon>Mucoromycota</taxon>
        <taxon>Glomeromycotina</taxon>
        <taxon>Glomeromycetes</taxon>
        <taxon>Diversisporales</taxon>
        <taxon>Gigasporaceae</taxon>
        <taxon>Gigaspora</taxon>
    </lineage>
</organism>
<evidence type="ECO:0000313" key="2">
    <source>
        <dbReference type="Proteomes" id="UP000789901"/>
    </source>
</evidence>
<dbReference type="Proteomes" id="UP000789901">
    <property type="component" value="Unassembled WGS sequence"/>
</dbReference>
<feature type="non-terminal residue" evidence="1">
    <location>
        <position position="88"/>
    </location>
</feature>
<sequence>SLNYHCLKIDHITWTQAKNNTNAAKAAHAYANHSGKQLKLLLAINRGRKLDETTISQMQIHMKFNVLVTQRNNGKIKHKAAAMTHKLA</sequence>
<gene>
    <name evidence="1" type="ORF">GMARGA_LOCUS45920</name>
</gene>
<dbReference type="EMBL" id="CAJVQB010167208">
    <property type="protein sequence ID" value="CAG8857099.1"/>
    <property type="molecule type" value="Genomic_DNA"/>
</dbReference>
<name>A0ABN7XT61_GIGMA</name>
<accession>A0ABN7XT61</accession>
<feature type="non-terminal residue" evidence="1">
    <location>
        <position position="1"/>
    </location>
</feature>